<reference evidence="1 2" key="1">
    <citation type="submission" date="2019-09" db="EMBL/GenBank/DDBJ databases">
        <title>Pimelobacter sp. isolated from Paulinella.</title>
        <authorList>
            <person name="Jeong S.E."/>
        </authorList>
    </citation>
    <scope>NUCLEOTIDE SEQUENCE [LARGE SCALE GENOMIC DNA]</scope>
    <source>
        <strain evidence="1 2">Pch-N</strain>
    </source>
</reference>
<dbReference type="AlphaFoldDB" id="A0A7J5E208"/>
<gene>
    <name evidence="1" type="ORF">F9L07_10870</name>
</gene>
<comment type="caution">
    <text evidence="1">The sequence shown here is derived from an EMBL/GenBank/DDBJ whole genome shotgun (WGS) entry which is preliminary data.</text>
</comment>
<evidence type="ECO:0000313" key="1">
    <source>
        <dbReference type="EMBL" id="KAB2812286.1"/>
    </source>
</evidence>
<dbReference type="RefSeq" id="WP_151579670.1">
    <property type="nucleotide sequence ID" value="NZ_WBVM01000001.1"/>
</dbReference>
<sequence>MLGTGFAVGAATLAGPASAHCPDPGNNGHRYVAGGSSAVEAKSARVRAGWMTPSQQNVCNSGSSYSVSITRGLGTSNPGWIQAGWRYYRHYARPMGYCERSPRSGGTGVYAVSEYRVAQEAQLYNLVKDTAAARFECRIGGVVRQSFHQDVVGFANGDWMPVQAEAHARHVQLGTMSPFWFGFAKAKRQRVGGATPWEDMNLGTVRRDDTIYNSAQPAPDGFFVNTDAH</sequence>
<name>A0A7J5E208_NOCSI</name>
<organism evidence="1 2">
    <name type="scientific">Nocardioides simplex</name>
    <name type="common">Arthrobacter simplex</name>
    <dbReference type="NCBI Taxonomy" id="2045"/>
    <lineage>
        <taxon>Bacteria</taxon>
        <taxon>Bacillati</taxon>
        <taxon>Actinomycetota</taxon>
        <taxon>Actinomycetes</taxon>
        <taxon>Propionibacteriales</taxon>
        <taxon>Nocardioidaceae</taxon>
        <taxon>Pimelobacter</taxon>
    </lineage>
</organism>
<proteinExistence type="predicted"/>
<accession>A0A7J5E208</accession>
<dbReference type="EMBL" id="WBVM01000001">
    <property type="protein sequence ID" value="KAB2812286.1"/>
    <property type="molecule type" value="Genomic_DNA"/>
</dbReference>
<evidence type="ECO:0000313" key="2">
    <source>
        <dbReference type="Proteomes" id="UP000449906"/>
    </source>
</evidence>
<dbReference type="Proteomes" id="UP000449906">
    <property type="component" value="Unassembled WGS sequence"/>
</dbReference>
<protein>
    <submittedName>
        <fullName evidence="1">Uncharacterized protein</fullName>
    </submittedName>
</protein>